<feature type="chain" id="PRO_5038812534" evidence="1">
    <location>
        <begin position="31"/>
        <end position="94"/>
    </location>
</feature>
<gene>
    <name evidence="2" type="ORF">K6K41_13815</name>
</gene>
<feature type="signal peptide" evidence="1">
    <location>
        <begin position="1"/>
        <end position="30"/>
    </location>
</feature>
<proteinExistence type="predicted"/>
<protein>
    <submittedName>
        <fullName evidence="2">Uncharacterized protein</fullName>
    </submittedName>
</protein>
<evidence type="ECO:0000313" key="3">
    <source>
        <dbReference type="Proteomes" id="UP000825701"/>
    </source>
</evidence>
<evidence type="ECO:0000313" key="2">
    <source>
        <dbReference type="EMBL" id="QZN98235.1"/>
    </source>
</evidence>
<sequence>MTLRTTRKIFLLAAVAAVAAAPLGAAPAFAQDRGVAITIQKGPSYLNTRQTPKPGSATRAAYDTSAVYQPFQSQRNSISFSRYPLPSSFTLPGY</sequence>
<name>A0A9E6RBV6_9HYPH</name>
<dbReference type="KEGG" id="cmet:K6K41_13815"/>
<keyword evidence="3" id="KW-1185">Reference proteome</keyword>
<dbReference type="AlphaFoldDB" id="A0A9E6RBV6"/>
<dbReference type="EMBL" id="CP081869">
    <property type="protein sequence ID" value="QZN98235.1"/>
    <property type="molecule type" value="Genomic_DNA"/>
</dbReference>
<evidence type="ECO:0000256" key="1">
    <source>
        <dbReference type="SAM" id="SignalP"/>
    </source>
</evidence>
<accession>A0A9E6RBV6</accession>
<keyword evidence="1" id="KW-0732">Signal</keyword>
<reference evidence="2" key="1">
    <citation type="submission" date="2021-08" db="EMBL/GenBank/DDBJ databases">
        <authorList>
            <person name="Zhang H."/>
            <person name="Xu M."/>
            <person name="Yu Z."/>
            <person name="Yang L."/>
            <person name="Cai Y."/>
        </authorList>
    </citation>
    <scope>NUCLEOTIDE SEQUENCE</scope>
    <source>
        <strain evidence="2">CHL1</strain>
    </source>
</reference>
<organism evidence="2 3">
    <name type="scientific">Chenggangzhangella methanolivorans</name>
    <dbReference type="NCBI Taxonomy" id="1437009"/>
    <lineage>
        <taxon>Bacteria</taxon>
        <taxon>Pseudomonadati</taxon>
        <taxon>Pseudomonadota</taxon>
        <taxon>Alphaproteobacteria</taxon>
        <taxon>Hyphomicrobiales</taxon>
        <taxon>Methylopilaceae</taxon>
        <taxon>Chenggangzhangella</taxon>
    </lineage>
</organism>
<dbReference type="RefSeq" id="WP_261401137.1">
    <property type="nucleotide sequence ID" value="NZ_CP081869.1"/>
</dbReference>
<dbReference type="Proteomes" id="UP000825701">
    <property type="component" value="Chromosome"/>
</dbReference>